<dbReference type="OrthoDB" id="5190473at2"/>
<dbReference type="InterPro" id="IPR011051">
    <property type="entry name" value="RmlC_Cupin_sf"/>
</dbReference>
<evidence type="ECO:0000313" key="2">
    <source>
        <dbReference type="Proteomes" id="UP000308760"/>
    </source>
</evidence>
<name>A0A4S8Q7Y1_9ACTN</name>
<reference evidence="1 2" key="2">
    <citation type="submission" date="2019-05" db="EMBL/GenBank/DDBJ databases">
        <title>Glycomyces buryatensis sp. nov.</title>
        <authorList>
            <person name="Nikitina E."/>
        </authorList>
    </citation>
    <scope>NUCLEOTIDE SEQUENCE [LARGE SCALE GENOMIC DNA]</scope>
    <source>
        <strain evidence="1 2">18</strain>
    </source>
</reference>
<dbReference type="SUPFAM" id="SSF51182">
    <property type="entry name" value="RmlC-like cupins"/>
    <property type="match status" value="1"/>
</dbReference>
<dbReference type="InterPro" id="IPR014710">
    <property type="entry name" value="RmlC-like_jellyroll"/>
</dbReference>
<gene>
    <name evidence="1" type="ORF">FAB82_21850</name>
</gene>
<dbReference type="AlphaFoldDB" id="A0A4S8Q7Y1"/>
<comment type="caution">
    <text evidence="1">The sequence shown here is derived from an EMBL/GenBank/DDBJ whole genome shotgun (WGS) entry which is preliminary data.</text>
</comment>
<dbReference type="Proteomes" id="UP000308760">
    <property type="component" value="Unassembled WGS sequence"/>
</dbReference>
<accession>A0A4S8Q7Y1</accession>
<reference evidence="2" key="1">
    <citation type="submission" date="2019-04" db="EMBL/GenBank/DDBJ databases">
        <title>Nocardioides xinjiangensis sp. nov.</title>
        <authorList>
            <person name="Liu S."/>
        </authorList>
    </citation>
    <scope>NUCLEOTIDE SEQUENCE [LARGE SCALE GENOMIC DNA]</scope>
    <source>
        <strain evidence="2">18</strain>
    </source>
</reference>
<sequence>MNVLTDLADEHLGLARAAAHGRSAHLLLHDGPLRQTLIALVGGESLSDHETPGAASLLVLRGRVRLTSSDGDTDLSEGTLEAVPDERHGLTALDDAVVLLTTVTGR</sequence>
<organism evidence="1 2">
    <name type="scientific">Glycomyces buryatensis</name>
    <dbReference type="NCBI Taxonomy" id="2570927"/>
    <lineage>
        <taxon>Bacteria</taxon>
        <taxon>Bacillati</taxon>
        <taxon>Actinomycetota</taxon>
        <taxon>Actinomycetes</taxon>
        <taxon>Glycomycetales</taxon>
        <taxon>Glycomycetaceae</taxon>
        <taxon>Glycomyces</taxon>
    </lineage>
</organism>
<dbReference type="RefSeq" id="WP_136536677.1">
    <property type="nucleotide sequence ID" value="NZ_STGY01000072.1"/>
</dbReference>
<proteinExistence type="predicted"/>
<dbReference type="EMBL" id="STGY01000072">
    <property type="protein sequence ID" value="THV36434.1"/>
    <property type="molecule type" value="Genomic_DNA"/>
</dbReference>
<protein>
    <submittedName>
        <fullName evidence="1">Cupin</fullName>
    </submittedName>
</protein>
<dbReference type="Gene3D" id="2.60.120.10">
    <property type="entry name" value="Jelly Rolls"/>
    <property type="match status" value="1"/>
</dbReference>
<keyword evidence="2" id="KW-1185">Reference proteome</keyword>
<evidence type="ECO:0000313" key="1">
    <source>
        <dbReference type="EMBL" id="THV36434.1"/>
    </source>
</evidence>